<organism evidence="1 2">
    <name type="scientific">Fusobacterium ulcerans</name>
    <dbReference type="NCBI Taxonomy" id="861"/>
    <lineage>
        <taxon>Bacteria</taxon>
        <taxon>Fusobacteriati</taxon>
        <taxon>Fusobacteriota</taxon>
        <taxon>Fusobacteriia</taxon>
        <taxon>Fusobacteriales</taxon>
        <taxon>Fusobacteriaceae</taxon>
        <taxon>Fusobacterium</taxon>
    </lineage>
</organism>
<name>A0AAX1TRL5_9FUSO</name>
<dbReference type="KEGG" id="ful:C4N20_06175"/>
<dbReference type="Proteomes" id="UP000249008">
    <property type="component" value="Chromosome 1"/>
</dbReference>
<gene>
    <name evidence="1" type="ORF">NCTC12112_03124</name>
</gene>
<dbReference type="AlphaFoldDB" id="A0AAX1TRL5"/>
<dbReference type="EMBL" id="LS483487">
    <property type="protein sequence ID" value="SQJ15798.1"/>
    <property type="molecule type" value="Genomic_DNA"/>
</dbReference>
<protein>
    <recommendedName>
        <fullName evidence="3">DUF370 domain-containing protein</fullName>
    </recommendedName>
</protein>
<sequence length="89" mass="10175">MYIYLENELVLSAKDIVIIIDYIHLKSSNNFEFYNNEIKIKKIINLAPEAEKSAVITDSKIYFTSYALSTLMSRGNEYIRISGGSNSNE</sequence>
<accession>A0AAX1TRL5</accession>
<proteinExistence type="predicted"/>
<evidence type="ECO:0000313" key="2">
    <source>
        <dbReference type="Proteomes" id="UP000249008"/>
    </source>
</evidence>
<reference evidence="1 2" key="1">
    <citation type="submission" date="2018-06" db="EMBL/GenBank/DDBJ databases">
        <authorList>
            <consortium name="Pathogen Informatics"/>
            <person name="Doyle S."/>
        </authorList>
    </citation>
    <scope>NUCLEOTIDE SEQUENCE [LARGE SCALE GENOMIC DNA]</scope>
    <source>
        <strain evidence="1 2">NCTC12112</strain>
    </source>
</reference>
<evidence type="ECO:0008006" key="3">
    <source>
        <dbReference type="Google" id="ProtNLM"/>
    </source>
</evidence>
<evidence type="ECO:0000313" key="1">
    <source>
        <dbReference type="EMBL" id="SQJ15798.1"/>
    </source>
</evidence>
<dbReference type="GeneID" id="78454388"/>
<dbReference type="RefSeq" id="WP_005978546.1">
    <property type="nucleotide sequence ID" value="NZ_BAABXY010000001.1"/>
</dbReference>
<dbReference type="NCBIfam" id="NF046065">
    <property type="entry name" value="MtxRegRemB"/>
    <property type="match status" value="1"/>
</dbReference>